<dbReference type="CDD" id="cd05466">
    <property type="entry name" value="PBP2_LTTR_substrate"/>
    <property type="match status" value="1"/>
</dbReference>
<dbReference type="Pfam" id="PF03466">
    <property type="entry name" value="LysR_substrate"/>
    <property type="match status" value="1"/>
</dbReference>
<keyword evidence="3" id="KW-1185">Reference proteome</keyword>
<dbReference type="AlphaFoldDB" id="A0A5P1X2U7"/>
<dbReference type="KEGG" id="lnn:F0161_03330"/>
<evidence type="ECO:0000313" key="3">
    <source>
        <dbReference type="Proteomes" id="UP000325295"/>
    </source>
</evidence>
<dbReference type="InterPro" id="IPR050950">
    <property type="entry name" value="HTH-type_LysR_regulators"/>
</dbReference>
<dbReference type="PANTHER" id="PTHR30419:SF28">
    <property type="entry name" value="HTH-TYPE TRANSCRIPTIONAL REGULATOR BSDA"/>
    <property type="match status" value="1"/>
</dbReference>
<dbReference type="PANTHER" id="PTHR30419">
    <property type="entry name" value="HTH-TYPE TRANSCRIPTIONAL REGULATOR YBHD"/>
    <property type="match status" value="1"/>
</dbReference>
<dbReference type="GO" id="GO:0005829">
    <property type="term" value="C:cytosol"/>
    <property type="evidence" value="ECO:0007669"/>
    <property type="project" value="TreeGrafter"/>
</dbReference>
<dbReference type="RefSeq" id="WP_150203722.1">
    <property type="nucleotide sequence ID" value="NZ_CP043939.1"/>
</dbReference>
<organism evidence="2 3">
    <name type="scientific">Paucilactobacillus nenjiangensis</name>
    <dbReference type="NCBI Taxonomy" id="1296540"/>
    <lineage>
        <taxon>Bacteria</taxon>
        <taxon>Bacillati</taxon>
        <taxon>Bacillota</taxon>
        <taxon>Bacilli</taxon>
        <taxon>Lactobacillales</taxon>
        <taxon>Lactobacillaceae</taxon>
        <taxon>Paucilactobacillus</taxon>
    </lineage>
</organism>
<evidence type="ECO:0000313" key="2">
    <source>
        <dbReference type="EMBL" id="QER66999.1"/>
    </source>
</evidence>
<dbReference type="SUPFAM" id="SSF53850">
    <property type="entry name" value="Periplasmic binding protein-like II"/>
    <property type="match status" value="1"/>
</dbReference>
<protein>
    <recommendedName>
        <fullName evidence="1">LysR substrate-binding domain-containing protein</fullName>
    </recommendedName>
</protein>
<evidence type="ECO:0000259" key="1">
    <source>
        <dbReference type="Pfam" id="PF03466"/>
    </source>
</evidence>
<sequence length="212" mass="24177">MVSVFSTYGFLSFLGFNFFQSFQADHPEITLNLVEFPDSALRNMLNDHHANIGFINGPIDLKKYDGFFVARNHYRILVSPDNPLYQHPSLTFADLNGQALGIKGKEYDIYNRHLNKLIKRHTVPASYFETSEDTFLLEFVAQNLGVAIIPDFQVELTQFADFIQAHNLAAKELTGVEFMRDIYFVQVLDATLSPGEQAFRDFVQKLVAKNNS</sequence>
<accession>A0A5P1X2U7</accession>
<dbReference type="Proteomes" id="UP000325295">
    <property type="component" value="Chromosome"/>
</dbReference>
<dbReference type="EMBL" id="CP043939">
    <property type="protein sequence ID" value="QER66999.1"/>
    <property type="molecule type" value="Genomic_DNA"/>
</dbReference>
<gene>
    <name evidence="2" type="ORF">F0161_03330</name>
</gene>
<dbReference type="Gene3D" id="3.40.190.290">
    <property type="match status" value="1"/>
</dbReference>
<dbReference type="OrthoDB" id="9803735at2"/>
<proteinExistence type="predicted"/>
<dbReference type="InterPro" id="IPR005119">
    <property type="entry name" value="LysR_subst-bd"/>
</dbReference>
<dbReference type="GO" id="GO:0006355">
    <property type="term" value="P:regulation of DNA-templated transcription"/>
    <property type="evidence" value="ECO:0007669"/>
    <property type="project" value="TreeGrafter"/>
</dbReference>
<feature type="domain" description="LysR substrate-binding" evidence="1">
    <location>
        <begin position="19"/>
        <end position="205"/>
    </location>
</feature>
<reference evidence="2 3" key="1">
    <citation type="submission" date="2019-09" db="EMBL/GenBank/DDBJ databases">
        <title>Complete Genome Sequence of Lactobacillus nenjiangensis SH-Y15, isolated from sauerkraut.</title>
        <authorList>
            <person name="Yang H."/>
        </authorList>
    </citation>
    <scope>NUCLEOTIDE SEQUENCE [LARGE SCALE GENOMIC DNA]</scope>
    <source>
        <strain evidence="2 3">SH-Y15</strain>
    </source>
</reference>
<name>A0A5P1X2U7_9LACO</name>